<dbReference type="EMBL" id="LXSF01000002">
    <property type="protein sequence ID" value="OAM17377.1"/>
    <property type="molecule type" value="Genomic_DNA"/>
</dbReference>
<reference evidence="3" key="1">
    <citation type="submission" date="2016-05" db="EMBL/GenBank/DDBJ databases">
        <title>Draft genome of Corynebacterium afermentans subsp. afermentans LCDC 88199T.</title>
        <authorList>
            <person name="Bernier A.-M."/>
            <person name="Bernard K."/>
        </authorList>
    </citation>
    <scope>NUCLEOTIDE SEQUENCE [LARGE SCALE GENOMIC DNA]</scope>
    <source>
        <strain evidence="3">NML01-0328</strain>
    </source>
</reference>
<comment type="caution">
    <text evidence="2">The sequence shown here is derived from an EMBL/GenBank/DDBJ whole genome shotgun (WGS) entry which is preliminary data.</text>
</comment>
<proteinExistence type="predicted"/>
<dbReference type="RefSeq" id="WP_064083729.1">
    <property type="nucleotide sequence ID" value="NZ_LXSF01000002.1"/>
</dbReference>
<dbReference type="Proteomes" id="UP000078003">
    <property type="component" value="Unassembled WGS sequence"/>
</dbReference>
<feature type="chain" id="PRO_5008395772" description="DUF1311 domain-containing protein" evidence="1">
    <location>
        <begin position="21"/>
        <end position="226"/>
    </location>
</feature>
<name>A0A1A9RGE9_EIKCO</name>
<evidence type="ECO:0000313" key="3">
    <source>
        <dbReference type="Proteomes" id="UP000078003"/>
    </source>
</evidence>
<evidence type="ECO:0000256" key="1">
    <source>
        <dbReference type="SAM" id="SignalP"/>
    </source>
</evidence>
<evidence type="ECO:0000313" key="2">
    <source>
        <dbReference type="EMBL" id="OAM17377.1"/>
    </source>
</evidence>
<feature type="signal peptide" evidence="1">
    <location>
        <begin position="1"/>
        <end position="20"/>
    </location>
</feature>
<gene>
    <name evidence="2" type="ORF">A7P85_03270</name>
</gene>
<sequence>MNLRLTILLTVTLLPGLANTAPVSQATKQQCLNYMNDMSLLNSAYQYGITCVSRGVWPEGRERYSLAVSNIGQEMRTAGCNQSNMVSEEETLAILKRHPLDPDRQYCLSTKNEVERKLTRYGAEAPPPASQQQCHSYMRDTADLAVYISRCLSPQQQRQVEAQLEMIAYRIDQTYMERNCPNVVDEKAMLSLAEEARNRPVSRQYCAAARSNIERILRYYSAPANK</sequence>
<protein>
    <recommendedName>
        <fullName evidence="4">DUF1311 domain-containing protein</fullName>
    </recommendedName>
</protein>
<evidence type="ECO:0008006" key="4">
    <source>
        <dbReference type="Google" id="ProtNLM"/>
    </source>
</evidence>
<dbReference type="AlphaFoldDB" id="A0A1A9RGE9"/>
<accession>A0A1A9RGE9</accession>
<keyword evidence="1" id="KW-0732">Signal</keyword>
<organism evidence="2 3">
    <name type="scientific">Eikenella corrodens</name>
    <dbReference type="NCBI Taxonomy" id="539"/>
    <lineage>
        <taxon>Bacteria</taxon>
        <taxon>Pseudomonadati</taxon>
        <taxon>Pseudomonadota</taxon>
        <taxon>Betaproteobacteria</taxon>
        <taxon>Neisseriales</taxon>
        <taxon>Neisseriaceae</taxon>
        <taxon>Eikenella</taxon>
    </lineage>
</organism>